<evidence type="ECO:0000259" key="1">
    <source>
        <dbReference type="Pfam" id="PF03572"/>
    </source>
</evidence>
<dbReference type="InterPro" id="IPR052766">
    <property type="entry name" value="S41A_metabolite_peptidase"/>
</dbReference>
<protein>
    <recommendedName>
        <fullName evidence="5">Tail specific protease domain-containing protein</fullName>
    </recommendedName>
</protein>
<organism evidence="3 4">
    <name type="scientific">Diplocarpon rosae</name>
    <dbReference type="NCBI Taxonomy" id="946125"/>
    <lineage>
        <taxon>Eukaryota</taxon>
        <taxon>Fungi</taxon>
        <taxon>Dikarya</taxon>
        <taxon>Ascomycota</taxon>
        <taxon>Pezizomycotina</taxon>
        <taxon>Leotiomycetes</taxon>
        <taxon>Helotiales</taxon>
        <taxon>Drepanopezizaceae</taxon>
        <taxon>Diplocarpon</taxon>
    </lineage>
</organism>
<dbReference type="Pfam" id="PF23658">
    <property type="entry name" value="PDZ_CPAF_rel"/>
    <property type="match status" value="1"/>
</dbReference>
<reference evidence="3" key="1">
    <citation type="submission" date="2023-06" db="EMBL/GenBank/DDBJ databases">
        <title>Draft genome of Marssonina rosae.</title>
        <authorList>
            <person name="Cheng Q."/>
        </authorList>
    </citation>
    <scope>NUCLEOTIDE SEQUENCE</scope>
    <source>
        <strain evidence="3">R4</strain>
    </source>
</reference>
<feature type="domain" description="CPAF-like PDZ" evidence="2">
    <location>
        <begin position="220"/>
        <end position="346"/>
    </location>
</feature>
<evidence type="ECO:0000313" key="4">
    <source>
        <dbReference type="Proteomes" id="UP001285354"/>
    </source>
</evidence>
<proteinExistence type="predicted"/>
<dbReference type="Pfam" id="PF03572">
    <property type="entry name" value="Peptidase_S41"/>
    <property type="match status" value="1"/>
</dbReference>
<name>A0AAD9T718_9HELO</name>
<dbReference type="Proteomes" id="UP001285354">
    <property type="component" value="Unassembled WGS sequence"/>
</dbReference>
<sequence length="819" mass="89264">MKQWYPTAWQLTEYPNPRGACDRWRPVIAWGIDISNPWLMALLHPTLNFGPNLRLQVGNLNVARSLCMASSMPDDLMRSQSFEIYDWNSSSTEEPCAQVSAMVVPMRAANPKITPMIPGELAFNCLRSVPLNREQALAVTMAVMPYVEFQSDLSYKKAPPAGFPYPAIDLVGQMNRIANSITNNTYPNEHAWQTDMFTTFMAAKDGHTRFAGDLIVRPVRFTRNVSVVSVSMDGTSAPQIYLTDQILAMKTTNATPSAIQKINGQDAVTFLNLEADKGFQQDPDAAFNTVMYNPALDFTPGLNVRGFFAGDGRYGFYYPGPNTTMEFADGSTQVFQTMAMVPGNFTGVTDGASAFQKFCTNPVVAPAAPAAPAPQAPVFRPGNATSNAARLKGYPIAQVSSSDGQISGYYLPNSDVGVLAMNSFEPNTPAEFQAVMQTMLAEMKRDGKTKLVVDLQGNGGGIVINGFDAFRQLFPQTQDQVFARQRVGPTYAALTRAVTDSLGNFTVAGSSDFARINIFQSAFNQNFELNQNRSAFTSFSEKFGPFTNNGDQFSNLEQNNWDDPYFTLNEMTGAGMDVTGYGTRKNFTQPFAPENIVMLYDGTCASTCTLFSEMMRTQGGVKSIALGGRPSPSSAKIQAIGGVKGAQSLSFSPLFMFSQFFLGPSVTSSTTTSAQKAVFQNVSDLPINRSLDNGINFSDHILATNLQDGVPAQFIREDADCRLFYTPAMVQNVTAMWQAAADSAFGGKACVAGGITEQNLTVRAVPKTNSKQMAAMVQAATDARSYLQEVQRKAVMEPVERTAVWKEMNGRGVPKMYMS</sequence>
<dbReference type="SUPFAM" id="SSF52096">
    <property type="entry name" value="ClpP/crotonase"/>
    <property type="match status" value="1"/>
</dbReference>
<evidence type="ECO:0008006" key="5">
    <source>
        <dbReference type="Google" id="ProtNLM"/>
    </source>
</evidence>
<dbReference type="Gene3D" id="3.90.226.10">
    <property type="entry name" value="2-enoyl-CoA Hydratase, Chain A, domain 1"/>
    <property type="match status" value="1"/>
</dbReference>
<keyword evidence="4" id="KW-1185">Reference proteome</keyword>
<accession>A0AAD9T718</accession>
<evidence type="ECO:0000313" key="3">
    <source>
        <dbReference type="EMBL" id="KAK2630252.1"/>
    </source>
</evidence>
<comment type="caution">
    <text evidence="3">The sequence shown here is derived from an EMBL/GenBank/DDBJ whole genome shotgun (WGS) entry which is preliminary data.</text>
</comment>
<dbReference type="GO" id="GO:0008236">
    <property type="term" value="F:serine-type peptidase activity"/>
    <property type="evidence" value="ECO:0007669"/>
    <property type="project" value="InterPro"/>
</dbReference>
<gene>
    <name evidence="3" type="ORF">QTJ16_001072</name>
</gene>
<dbReference type="EMBL" id="JAUBYV010000001">
    <property type="protein sequence ID" value="KAK2630252.1"/>
    <property type="molecule type" value="Genomic_DNA"/>
</dbReference>
<dbReference type="InterPro" id="IPR056186">
    <property type="entry name" value="PDZ_CPAF-rel"/>
</dbReference>
<dbReference type="AlphaFoldDB" id="A0AAD9T718"/>
<dbReference type="GO" id="GO:0006508">
    <property type="term" value="P:proteolysis"/>
    <property type="evidence" value="ECO:0007669"/>
    <property type="project" value="InterPro"/>
</dbReference>
<feature type="domain" description="Tail specific protease" evidence="1">
    <location>
        <begin position="415"/>
        <end position="622"/>
    </location>
</feature>
<dbReference type="PANTHER" id="PTHR37049:SF4">
    <property type="entry name" value="RHODANESE DOMAIN-CONTAINING PROTEIN"/>
    <property type="match status" value="1"/>
</dbReference>
<dbReference type="InterPro" id="IPR005151">
    <property type="entry name" value="Tail-specific_protease"/>
</dbReference>
<evidence type="ECO:0000259" key="2">
    <source>
        <dbReference type="Pfam" id="PF23658"/>
    </source>
</evidence>
<dbReference type="InterPro" id="IPR029045">
    <property type="entry name" value="ClpP/crotonase-like_dom_sf"/>
</dbReference>
<dbReference type="PANTHER" id="PTHR37049">
    <property type="entry name" value="PEPTIDASE S41 FAMILY PROTEIN"/>
    <property type="match status" value="1"/>
</dbReference>